<feature type="transmembrane region" description="Helical" evidence="5">
    <location>
        <begin position="16"/>
        <end position="33"/>
    </location>
</feature>
<keyword evidence="3 5" id="KW-1133">Transmembrane helix</keyword>
<feature type="transmembrane region" description="Helical" evidence="5">
    <location>
        <begin position="86"/>
        <end position="105"/>
    </location>
</feature>
<keyword evidence="7" id="KW-1185">Reference proteome</keyword>
<feature type="non-terminal residue" evidence="6">
    <location>
        <position position="288"/>
    </location>
</feature>
<dbReference type="AlphaFoldDB" id="A0A849BN84"/>
<dbReference type="InterPro" id="IPR003339">
    <property type="entry name" value="ABC/ECF_trnsptr_transmembrane"/>
</dbReference>
<dbReference type="Pfam" id="PF02361">
    <property type="entry name" value="CbiQ"/>
    <property type="match status" value="1"/>
</dbReference>
<evidence type="ECO:0000256" key="4">
    <source>
        <dbReference type="ARBA" id="ARBA00023136"/>
    </source>
</evidence>
<keyword evidence="2 5" id="KW-0812">Transmembrane</keyword>
<reference evidence="6 7" key="1">
    <citation type="submission" date="2020-05" db="EMBL/GenBank/DDBJ databases">
        <title>MicrobeNet Type strains.</title>
        <authorList>
            <person name="Nicholson A.C."/>
        </authorList>
    </citation>
    <scope>NUCLEOTIDE SEQUENCE [LARGE SCALE GENOMIC DNA]</scope>
    <source>
        <strain evidence="6 7">JCM 14547</strain>
    </source>
</reference>
<comment type="subcellular location">
    <subcellularLocation>
        <location evidence="1">Membrane</location>
        <topology evidence="1">Multi-pass membrane protein</topology>
    </subcellularLocation>
</comment>
<accession>A0A849BN84</accession>
<dbReference type="EMBL" id="JABEMA010000446">
    <property type="protein sequence ID" value="NNH24660.1"/>
    <property type="molecule type" value="Genomic_DNA"/>
</dbReference>
<evidence type="ECO:0000313" key="6">
    <source>
        <dbReference type="EMBL" id="NNH24660.1"/>
    </source>
</evidence>
<evidence type="ECO:0000313" key="7">
    <source>
        <dbReference type="Proteomes" id="UP000555552"/>
    </source>
</evidence>
<dbReference type="Proteomes" id="UP000555552">
    <property type="component" value="Unassembled WGS sequence"/>
</dbReference>
<sequence length="288" mass="29249">MWALGLAAAASRTSDPLLLVGVVAVACLVVVARRPDAPHGLDLRAYLVLAGVVVAVRTLFRVLFGGTALGTGPVVLDLPAVPLPDLLSGVTLLGPVTAGSLLAGVYDGLRLAAVLVCVGAANSLADARRLLRAVPGALAEVSTAVVIALTAAPQLLDSVRRVRRARRLRAGGDEGVRALPAVLSPVLADALDRSLALAGAMAVRGYGRTADVPRRARRTSAALLLGGLLGTCWGLVGLLDPTAGAATGLPVLLGGAVLAVLGLRLASARVRRTAHRPDPWGPPEWAVV</sequence>
<gene>
    <name evidence="6" type="ORF">HLB09_16515</name>
</gene>
<feature type="transmembrane region" description="Helical" evidence="5">
    <location>
        <begin position="45"/>
        <end position="66"/>
    </location>
</feature>
<comment type="caution">
    <text evidence="6">The sequence shown here is derived from an EMBL/GenBank/DDBJ whole genome shotgun (WGS) entry which is preliminary data.</text>
</comment>
<evidence type="ECO:0000256" key="3">
    <source>
        <dbReference type="ARBA" id="ARBA00022989"/>
    </source>
</evidence>
<evidence type="ECO:0000256" key="1">
    <source>
        <dbReference type="ARBA" id="ARBA00004141"/>
    </source>
</evidence>
<organism evidence="6 7">
    <name type="scientific">Pseudokineococcus marinus</name>
    <dbReference type="NCBI Taxonomy" id="351215"/>
    <lineage>
        <taxon>Bacteria</taxon>
        <taxon>Bacillati</taxon>
        <taxon>Actinomycetota</taxon>
        <taxon>Actinomycetes</taxon>
        <taxon>Kineosporiales</taxon>
        <taxon>Kineosporiaceae</taxon>
        <taxon>Pseudokineococcus</taxon>
    </lineage>
</organism>
<dbReference type="GO" id="GO:0005886">
    <property type="term" value="C:plasma membrane"/>
    <property type="evidence" value="ECO:0007669"/>
    <property type="project" value="TreeGrafter"/>
</dbReference>
<feature type="transmembrane region" description="Helical" evidence="5">
    <location>
        <begin position="245"/>
        <end position="266"/>
    </location>
</feature>
<evidence type="ECO:0000256" key="2">
    <source>
        <dbReference type="ARBA" id="ARBA00022692"/>
    </source>
</evidence>
<protein>
    <submittedName>
        <fullName evidence="6">Energy-coupling factor transporter transmembrane protein EcfT</fullName>
    </submittedName>
</protein>
<dbReference type="PANTHER" id="PTHR33514:SF15">
    <property type="entry name" value="COBALT TRANSPORT PROTEIN"/>
    <property type="match status" value="1"/>
</dbReference>
<name>A0A849BN84_9ACTN</name>
<feature type="transmembrane region" description="Helical" evidence="5">
    <location>
        <begin position="221"/>
        <end position="239"/>
    </location>
</feature>
<dbReference type="PANTHER" id="PTHR33514">
    <property type="entry name" value="PROTEIN ABCI12, CHLOROPLASTIC"/>
    <property type="match status" value="1"/>
</dbReference>
<evidence type="ECO:0000256" key="5">
    <source>
        <dbReference type="SAM" id="Phobius"/>
    </source>
</evidence>
<keyword evidence="4 5" id="KW-0472">Membrane</keyword>
<proteinExistence type="predicted"/>